<dbReference type="RefSeq" id="WP_158400069.1">
    <property type="nucleotide sequence ID" value="NZ_PRLB01000001.1"/>
</dbReference>
<dbReference type="Gene3D" id="3.40.50.150">
    <property type="entry name" value="Vaccinia Virus protein VP39"/>
    <property type="match status" value="1"/>
</dbReference>
<dbReference type="PRINTS" id="PR00507">
    <property type="entry name" value="N12N6MTFRASE"/>
</dbReference>
<protein>
    <recommendedName>
        <fullName evidence="1">site-specific DNA-methyltransferase (adenine-specific)</fullName>
        <ecNumber evidence="1">2.1.1.72</ecNumber>
    </recommendedName>
</protein>
<keyword evidence="9" id="KW-0540">Nuclease</keyword>
<name>A0A329U1U0_9FIRM</name>
<reference evidence="9 10" key="1">
    <citation type="submission" date="2018-02" db="EMBL/GenBank/DDBJ databases">
        <title>Complete genome sequencing of Faecalibacterium prausnitzii strains isolated from the human gut.</title>
        <authorList>
            <person name="Fitzgerald B.C."/>
            <person name="Shkoporov A.N."/>
            <person name="Ross P.R."/>
            <person name="Hill C."/>
        </authorList>
    </citation>
    <scope>NUCLEOTIDE SEQUENCE [LARGE SCALE GENOMIC DNA]</scope>
    <source>
        <strain evidence="9 10">APC942/32-1</strain>
    </source>
</reference>
<feature type="domain" description="Type II methyltransferase M.TaqI-like" evidence="8">
    <location>
        <begin position="90"/>
        <end position="268"/>
    </location>
</feature>
<proteinExistence type="predicted"/>
<dbReference type="Pfam" id="PF07669">
    <property type="entry name" value="Eco57I"/>
    <property type="match status" value="1"/>
</dbReference>
<dbReference type="InterPro" id="IPR050953">
    <property type="entry name" value="N4_N6_ade-DNA_methylase"/>
</dbReference>
<evidence type="ECO:0000259" key="8">
    <source>
        <dbReference type="Pfam" id="PF07669"/>
    </source>
</evidence>
<dbReference type="OrthoDB" id="9813673at2"/>
<evidence type="ECO:0000256" key="7">
    <source>
        <dbReference type="ARBA" id="ARBA00047942"/>
    </source>
</evidence>
<dbReference type="InterPro" id="IPR011639">
    <property type="entry name" value="MethylTrfase_TaqI-like_dom"/>
</dbReference>
<dbReference type="GO" id="GO:0003677">
    <property type="term" value="F:DNA binding"/>
    <property type="evidence" value="ECO:0007669"/>
    <property type="project" value="UniProtKB-KW"/>
</dbReference>
<dbReference type="PROSITE" id="PS00092">
    <property type="entry name" value="N6_MTASE"/>
    <property type="match status" value="1"/>
</dbReference>
<keyword evidence="4" id="KW-0949">S-adenosyl-L-methionine</keyword>
<evidence type="ECO:0000313" key="10">
    <source>
        <dbReference type="Proteomes" id="UP000251144"/>
    </source>
</evidence>
<keyword evidence="5" id="KW-0680">Restriction system</keyword>
<evidence type="ECO:0000256" key="6">
    <source>
        <dbReference type="ARBA" id="ARBA00023125"/>
    </source>
</evidence>
<dbReference type="InterPro" id="IPR029063">
    <property type="entry name" value="SAM-dependent_MTases_sf"/>
</dbReference>
<dbReference type="GO" id="GO:0009007">
    <property type="term" value="F:site-specific DNA-methyltransferase (adenine-specific) activity"/>
    <property type="evidence" value="ECO:0007669"/>
    <property type="project" value="UniProtKB-EC"/>
</dbReference>
<evidence type="ECO:0000256" key="1">
    <source>
        <dbReference type="ARBA" id="ARBA00011900"/>
    </source>
</evidence>
<organism evidence="9 10">
    <name type="scientific">Faecalibacterium prausnitzii</name>
    <dbReference type="NCBI Taxonomy" id="853"/>
    <lineage>
        <taxon>Bacteria</taxon>
        <taxon>Bacillati</taxon>
        <taxon>Bacillota</taxon>
        <taxon>Clostridia</taxon>
        <taxon>Eubacteriales</taxon>
        <taxon>Oscillospiraceae</taxon>
        <taxon>Faecalibacterium</taxon>
    </lineage>
</organism>
<dbReference type="GO" id="GO:0009307">
    <property type="term" value="P:DNA restriction-modification system"/>
    <property type="evidence" value="ECO:0007669"/>
    <property type="project" value="UniProtKB-KW"/>
</dbReference>
<keyword evidence="9" id="KW-0255">Endonuclease</keyword>
<keyword evidence="2" id="KW-0489">Methyltransferase</keyword>
<dbReference type="PANTHER" id="PTHR33841">
    <property type="entry name" value="DNA METHYLTRANSFERASE YEEA-RELATED"/>
    <property type="match status" value="1"/>
</dbReference>
<evidence type="ECO:0000256" key="3">
    <source>
        <dbReference type="ARBA" id="ARBA00022679"/>
    </source>
</evidence>
<dbReference type="GO" id="GO:0032259">
    <property type="term" value="P:methylation"/>
    <property type="evidence" value="ECO:0007669"/>
    <property type="project" value="UniProtKB-KW"/>
</dbReference>
<dbReference type="GO" id="GO:0004519">
    <property type="term" value="F:endonuclease activity"/>
    <property type="evidence" value="ECO:0007669"/>
    <property type="project" value="UniProtKB-KW"/>
</dbReference>
<dbReference type="EMBL" id="PRLB01000001">
    <property type="protein sequence ID" value="RAW55742.1"/>
    <property type="molecule type" value="Genomic_DNA"/>
</dbReference>
<evidence type="ECO:0000256" key="2">
    <source>
        <dbReference type="ARBA" id="ARBA00022603"/>
    </source>
</evidence>
<accession>A0A329U1U0</accession>
<gene>
    <name evidence="9" type="ORF">C4N26_01755</name>
</gene>
<keyword evidence="6" id="KW-0238">DNA-binding</keyword>
<sequence length="522" mass="59641">MADVYQTLYNPDVLSCLANLSNDEVFTPPEVANRMLDLLPQELFRSPDTTFLDPACKSGVFLREIAKRLLVGLENEIPDLQQRVDHIFHKQLYGIAITELTSLLSRRSVYCSKYPNSKYSVSYFENPSGNIAYKRIQHRWKDGKCAFCGASKTEYERGEELETHAYEFIHTIRPEDIFKMKFDVIIGNPPYQLATGGGTEEKKSATQARPVYNTFIEQARKLNPRYISMIIPARWYAGGMGLNQFRTDMLNDKHITKLVDYINSKDCFQGVDIAGGVCYFLWERDSTCEECQVTNISGTSVTTEVRALNEFETLFVRSNKSIDIIKKVLHKSNRFMPEIVSSIDTFGIPSKEKGHSVKQPGDVELLHSKGYNDQEIGYLSRDMVKKNKDLIDKYKVKISIMVPQGGEVGIKPENGYRSISTPQIVPPGQVDSFSYLNIGFFDTEAEAKGLISYVSCKFVRFLLRSTYSSVHVSKDNFRFVPLVDFKKTWTDEKLYEYYELSPEQITLIEDTMRPMILEGGDE</sequence>
<evidence type="ECO:0000256" key="5">
    <source>
        <dbReference type="ARBA" id="ARBA00022747"/>
    </source>
</evidence>
<dbReference type="AlphaFoldDB" id="A0A329U1U0"/>
<keyword evidence="3" id="KW-0808">Transferase</keyword>
<dbReference type="SUPFAM" id="SSF53335">
    <property type="entry name" value="S-adenosyl-L-methionine-dependent methyltransferases"/>
    <property type="match status" value="1"/>
</dbReference>
<dbReference type="InterPro" id="IPR002052">
    <property type="entry name" value="DNA_methylase_N6_adenine_CS"/>
</dbReference>
<evidence type="ECO:0000256" key="4">
    <source>
        <dbReference type="ARBA" id="ARBA00022691"/>
    </source>
</evidence>
<dbReference type="EC" id="2.1.1.72" evidence="1"/>
<comment type="caution">
    <text evidence="9">The sequence shown here is derived from an EMBL/GenBank/DDBJ whole genome shotgun (WGS) entry which is preliminary data.</text>
</comment>
<comment type="catalytic activity">
    <reaction evidence="7">
        <text>a 2'-deoxyadenosine in DNA + S-adenosyl-L-methionine = an N(6)-methyl-2'-deoxyadenosine in DNA + S-adenosyl-L-homocysteine + H(+)</text>
        <dbReference type="Rhea" id="RHEA:15197"/>
        <dbReference type="Rhea" id="RHEA-COMP:12418"/>
        <dbReference type="Rhea" id="RHEA-COMP:12419"/>
        <dbReference type="ChEBI" id="CHEBI:15378"/>
        <dbReference type="ChEBI" id="CHEBI:57856"/>
        <dbReference type="ChEBI" id="CHEBI:59789"/>
        <dbReference type="ChEBI" id="CHEBI:90615"/>
        <dbReference type="ChEBI" id="CHEBI:90616"/>
        <dbReference type="EC" id="2.1.1.72"/>
    </reaction>
</comment>
<evidence type="ECO:0000313" key="9">
    <source>
        <dbReference type="EMBL" id="RAW55742.1"/>
    </source>
</evidence>
<keyword evidence="9" id="KW-0378">Hydrolase</keyword>
<dbReference type="Proteomes" id="UP000251144">
    <property type="component" value="Unassembled WGS sequence"/>
</dbReference>
<dbReference type="PANTHER" id="PTHR33841:SF6">
    <property type="entry name" value="TYPE II METHYLTRANSFERASE M.HINDII"/>
    <property type="match status" value="1"/>
</dbReference>